<dbReference type="Proteomes" id="UP000638981">
    <property type="component" value="Unassembled WGS sequence"/>
</dbReference>
<evidence type="ECO:0000313" key="4">
    <source>
        <dbReference type="EMBL" id="GHC50574.1"/>
    </source>
</evidence>
<gene>
    <name evidence="4" type="ORF">GCM10007315_11140</name>
</gene>
<evidence type="ECO:0000313" key="5">
    <source>
        <dbReference type="Proteomes" id="UP000638981"/>
    </source>
</evidence>
<dbReference type="AlphaFoldDB" id="A0A918WGZ2"/>
<proteinExistence type="predicted"/>
<keyword evidence="5" id="KW-1185">Reference proteome</keyword>
<comment type="caution">
    <text evidence="4">The sequence shown here is derived from an EMBL/GenBank/DDBJ whole genome shotgun (WGS) entry which is preliminary data.</text>
</comment>
<sequence>MTMIDWNRVGDLRSEIGDDSFVEVVEIFLEEADEVTNRMLRLTTSAAQAQALHFLKGAALNLGFEDLADLCQAGEHRAARGVMIEPDPILACYQASKTAFLTSLQRPSAA</sequence>
<organism evidence="4 5">
    <name type="scientific">Neogemmobacter tilapiae</name>
    <dbReference type="NCBI Taxonomy" id="875041"/>
    <lineage>
        <taxon>Bacteria</taxon>
        <taxon>Pseudomonadati</taxon>
        <taxon>Pseudomonadota</taxon>
        <taxon>Alphaproteobacteria</taxon>
        <taxon>Rhodobacterales</taxon>
        <taxon>Paracoccaceae</taxon>
        <taxon>Neogemmobacter</taxon>
    </lineage>
</organism>
<reference evidence="4" key="1">
    <citation type="journal article" date="2014" name="Int. J. Syst. Evol. Microbiol.">
        <title>Complete genome sequence of Corynebacterium casei LMG S-19264T (=DSM 44701T), isolated from a smear-ripened cheese.</title>
        <authorList>
            <consortium name="US DOE Joint Genome Institute (JGI-PGF)"/>
            <person name="Walter F."/>
            <person name="Albersmeier A."/>
            <person name="Kalinowski J."/>
            <person name="Ruckert C."/>
        </authorList>
    </citation>
    <scope>NUCLEOTIDE SEQUENCE</scope>
    <source>
        <strain evidence="4">KCTC 23310</strain>
    </source>
</reference>
<feature type="domain" description="HPt" evidence="3">
    <location>
        <begin position="13"/>
        <end position="107"/>
    </location>
</feature>
<feature type="modified residue" description="Phosphohistidine" evidence="2">
    <location>
        <position position="53"/>
    </location>
</feature>
<dbReference type="Gene3D" id="1.20.120.160">
    <property type="entry name" value="HPT domain"/>
    <property type="match status" value="1"/>
</dbReference>
<dbReference type="InterPro" id="IPR036641">
    <property type="entry name" value="HPT_dom_sf"/>
</dbReference>
<protein>
    <submittedName>
        <fullName evidence="4">Nickel transporter</fullName>
    </submittedName>
</protein>
<dbReference type="GO" id="GO:0004672">
    <property type="term" value="F:protein kinase activity"/>
    <property type="evidence" value="ECO:0007669"/>
    <property type="project" value="UniProtKB-ARBA"/>
</dbReference>
<evidence type="ECO:0000259" key="3">
    <source>
        <dbReference type="PROSITE" id="PS50894"/>
    </source>
</evidence>
<accession>A0A918WGZ2</accession>
<reference evidence="4" key="2">
    <citation type="submission" date="2020-09" db="EMBL/GenBank/DDBJ databases">
        <authorList>
            <person name="Sun Q."/>
            <person name="Kim S."/>
        </authorList>
    </citation>
    <scope>NUCLEOTIDE SEQUENCE</scope>
    <source>
        <strain evidence="4">KCTC 23310</strain>
    </source>
</reference>
<evidence type="ECO:0000256" key="1">
    <source>
        <dbReference type="ARBA" id="ARBA00023012"/>
    </source>
</evidence>
<dbReference type="PROSITE" id="PS50894">
    <property type="entry name" value="HPT"/>
    <property type="match status" value="1"/>
</dbReference>
<dbReference type="InterPro" id="IPR008207">
    <property type="entry name" value="Sig_transdc_His_kin_Hpt_dom"/>
</dbReference>
<keyword evidence="1" id="KW-0902">Two-component regulatory system</keyword>
<dbReference type="GO" id="GO:0000160">
    <property type="term" value="P:phosphorelay signal transduction system"/>
    <property type="evidence" value="ECO:0007669"/>
    <property type="project" value="UniProtKB-KW"/>
</dbReference>
<dbReference type="EMBL" id="BMYJ01000003">
    <property type="protein sequence ID" value="GHC50574.1"/>
    <property type="molecule type" value="Genomic_DNA"/>
</dbReference>
<keyword evidence="2" id="KW-0597">Phosphoprotein</keyword>
<name>A0A918WGZ2_9RHOB</name>
<evidence type="ECO:0000256" key="2">
    <source>
        <dbReference type="PROSITE-ProRule" id="PRU00110"/>
    </source>
</evidence>
<dbReference type="Pfam" id="PF01627">
    <property type="entry name" value="Hpt"/>
    <property type="match status" value="1"/>
</dbReference>
<dbReference type="SUPFAM" id="SSF47226">
    <property type="entry name" value="Histidine-containing phosphotransfer domain, HPT domain"/>
    <property type="match status" value="1"/>
</dbReference>